<protein>
    <submittedName>
        <fullName evidence="2">Xylose isomerase domain-containing protein</fullName>
    </submittedName>
</protein>
<dbReference type="InterPro" id="IPR013022">
    <property type="entry name" value="Xyl_isomerase-like_TIM-brl"/>
</dbReference>
<dbReference type="Gene3D" id="3.20.20.150">
    <property type="entry name" value="Divalent-metal-dependent TIM barrel enzymes"/>
    <property type="match status" value="1"/>
</dbReference>
<dbReference type="InterPro" id="IPR050312">
    <property type="entry name" value="IolE/XylAMocC-like"/>
</dbReference>
<sequence>MPTTPRDRIGLCSVTFRALPAGEVARIAAAAGLHVVEWGADVHAPPRPAPALREVRARTAARGLAVCSYGSYWRAGHDGTEEFDALAEAATVLGAPRIRVWAGTEGSADAAPESRSRVTAALREAAAIAAARGLSVALEFHSGTLADTPAAALRLLDDVGHDALSSYWQPPVDAPSEHALAGLATMLERVSAVHVFSWWPGQHRLPLHERERLWRPALELVAGRPVDVLLEFVPDDDPAVLPREAETLRRWLGA</sequence>
<dbReference type="PANTHER" id="PTHR12110">
    <property type="entry name" value="HYDROXYPYRUVATE ISOMERASE"/>
    <property type="match status" value="1"/>
</dbReference>
<comment type="caution">
    <text evidence="2">The sequence shown here is derived from an EMBL/GenBank/DDBJ whole genome shotgun (WGS) entry which is preliminary data.</text>
</comment>
<dbReference type="Pfam" id="PF01261">
    <property type="entry name" value="AP_endonuc_2"/>
    <property type="match status" value="1"/>
</dbReference>
<dbReference type="PATRIC" id="fig|1292037.4.peg.6523"/>
<evidence type="ECO:0000313" key="3">
    <source>
        <dbReference type="Proteomes" id="UP000014139"/>
    </source>
</evidence>
<accession>R1I066</accession>
<dbReference type="RefSeq" id="WP_004559332.1">
    <property type="nucleotide sequence ID" value="NZ_AOUO01000578.1"/>
</dbReference>
<dbReference type="eggNOG" id="COG1082">
    <property type="taxonomic scope" value="Bacteria"/>
</dbReference>
<keyword evidence="2" id="KW-0413">Isomerase</keyword>
<organism evidence="2 3">
    <name type="scientific">Amycolatopsis vancoresmycina DSM 44592</name>
    <dbReference type="NCBI Taxonomy" id="1292037"/>
    <lineage>
        <taxon>Bacteria</taxon>
        <taxon>Bacillati</taxon>
        <taxon>Actinomycetota</taxon>
        <taxon>Actinomycetes</taxon>
        <taxon>Pseudonocardiales</taxon>
        <taxon>Pseudonocardiaceae</taxon>
        <taxon>Amycolatopsis</taxon>
    </lineage>
</organism>
<feature type="domain" description="Xylose isomerase-like TIM barrel" evidence="1">
    <location>
        <begin position="26"/>
        <end position="165"/>
    </location>
</feature>
<gene>
    <name evidence="2" type="ORF">H480_34731</name>
</gene>
<dbReference type="PANTHER" id="PTHR12110:SF41">
    <property type="entry name" value="INOSOSE DEHYDRATASE"/>
    <property type="match status" value="1"/>
</dbReference>
<name>R1I066_9PSEU</name>
<dbReference type="AlphaFoldDB" id="R1I066"/>
<dbReference type="GO" id="GO:0016853">
    <property type="term" value="F:isomerase activity"/>
    <property type="evidence" value="ECO:0007669"/>
    <property type="project" value="UniProtKB-KW"/>
</dbReference>
<keyword evidence="3" id="KW-1185">Reference proteome</keyword>
<evidence type="ECO:0000313" key="2">
    <source>
        <dbReference type="EMBL" id="EOD63884.1"/>
    </source>
</evidence>
<dbReference type="InterPro" id="IPR036237">
    <property type="entry name" value="Xyl_isomerase-like_sf"/>
</dbReference>
<dbReference type="EMBL" id="AOUO01000578">
    <property type="protein sequence ID" value="EOD63884.1"/>
    <property type="molecule type" value="Genomic_DNA"/>
</dbReference>
<reference evidence="2 3" key="1">
    <citation type="submission" date="2013-02" db="EMBL/GenBank/DDBJ databases">
        <title>Draft genome sequence of Amycolatopsis vancoresmycina strain DSM 44592T.</title>
        <authorList>
            <person name="Kumar S."/>
            <person name="Kaur N."/>
            <person name="Kaur C."/>
            <person name="Raghava G.P.S."/>
            <person name="Mayilraj S."/>
        </authorList>
    </citation>
    <scope>NUCLEOTIDE SEQUENCE [LARGE SCALE GENOMIC DNA]</scope>
    <source>
        <strain evidence="2 3">DSM 44592</strain>
    </source>
</reference>
<dbReference type="Proteomes" id="UP000014139">
    <property type="component" value="Unassembled WGS sequence"/>
</dbReference>
<dbReference type="SUPFAM" id="SSF51658">
    <property type="entry name" value="Xylose isomerase-like"/>
    <property type="match status" value="1"/>
</dbReference>
<evidence type="ECO:0000259" key="1">
    <source>
        <dbReference type="Pfam" id="PF01261"/>
    </source>
</evidence>
<proteinExistence type="predicted"/>